<evidence type="ECO:0008006" key="5">
    <source>
        <dbReference type="Google" id="ProtNLM"/>
    </source>
</evidence>
<dbReference type="EMBL" id="JAFBXF010000004">
    <property type="protein sequence ID" value="MBM2416752.1"/>
    <property type="molecule type" value="Genomic_DNA"/>
</dbReference>
<dbReference type="Proteomes" id="UP000755667">
    <property type="component" value="Unassembled WGS sequence"/>
</dbReference>
<evidence type="ECO:0000313" key="3">
    <source>
        <dbReference type="Proteomes" id="UP000755667"/>
    </source>
</evidence>
<proteinExistence type="predicted"/>
<evidence type="ECO:0000313" key="1">
    <source>
        <dbReference type="EMBL" id="MBM2412084.1"/>
    </source>
</evidence>
<gene>
    <name evidence="1" type="ORF">JQX41_07220</name>
    <name evidence="2" type="ORF">JQX48_07225</name>
</gene>
<dbReference type="GeneID" id="62642337"/>
<evidence type="ECO:0000313" key="4">
    <source>
        <dbReference type="Proteomes" id="UP000809440"/>
    </source>
</evidence>
<protein>
    <recommendedName>
        <fullName evidence="5">SnoaL-like domain-containing protein</fullName>
    </recommendedName>
</protein>
<dbReference type="AlphaFoldDB" id="A0A9Q2P8U5"/>
<keyword evidence="4" id="KW-1185">Reference proteome</keyword>
<dbReference type="Proteomes" id="UP000809440">
    <property type="component" value="Unassembled WGS sequence"/>
</dbReference>
<comment type="caution">
    <text evidence="1">The sequence shown here is derived from an EMBL/GenBank/DDBJ whole genome shotgun (WGS) entry which is preliminary data.</text>
</comment>
<name>A0A9Q2P8U5_9RHOB</name>
<dbReference type="OrthoDB" id="7717972at2"/>
<reference evidence="1 4" key="1">
    <citation type="submission" date="2021-01" db="EMBL/GenBank/DDBJ databases">
        <title>Diatom-associated Roseobacters Show Island Model of Population Structure.</title>
        <authorList>
            <person name="Qu L."/>
            <person name="Feng X."/>
            <person name="Chen Y."/>
            <person name="Li L."/>
            <person name="Wang X."/>
            <person name="Hu Z."/>
            <person name="Wang H."/>
            <person name="Luo H."/>
        </authorList>
    </citation>
    <scope>NUCLEOTIDE SEQUENCE</scope>
    <source>
        <strain evidence="2 4">CC28-63</strain>
        <strain evidence="1">CC28-69</strain>
    </source>
</reference>
<dbReference type="RefSeq" id="WP_085631812.1">
    <property type="nucleotide sequence ID" value="NZ_JAFBWU010000004.1"/>
</dbReference>
<dbReference type="EMBL" id="JAFBXE010000004">
    <property type="protein sequence ID" value="MBM2412084.1"/>
    <property type="molecule type" value="Genomic_DNA"/>
</dbReference>
<accession>A0A9Q2P8U5</accession>
<sequence>MPTSVHVTAYEIGYTLLEKTKRAYFEDDFALFVSAFMLPHEHVTLQGWAVLETEDDLLVLFERMKAQFSQLEVDDIVRPLVSAEFVTPFKIEATAESHIFSRGQRVAEPYAVQSTLLRCGPEWRIATANYCVPLTTKGLPTALMPDAFPSESLKRSKGGQDDDWSY</sequence>
<organism evidence="1 3">
    <name type="scientific">Marivita cryptomonadis</name>
    <dbReference type="NCBI Taxonomy" id="505252"/>
    <lineage>
        <taxon>Bacteria</taxon>
        <taxon>Pseudomonadati</taxon>
        <taxon>Pseudomonadota</taxon>
        <taxon>Alphaproteobacteria</taxon>
        <taxon>Rhodobacterales</taxon>
        <taxon>Roseobacteraceae</taxon>
        <taxon>Marivita</taxon>
    </lineage>
</organism>
<evidence type="ECO:0000313" key="2">
    <source>
        <dbReference type="EMBL" id="MBM2416752.1"/>
    </source>
</evidence>